<accession>A0A6N9TX07</accession>
<evidence type="ECO:0000313" key="3">
    <source>
        <dbReference type="Proteomes" id="UP000471293"/>
    </source>
</evidence>
<sequence>KRRRDRRRAGGPGQDGRRDRTGRAGRTAGAGRFGPEPAPTVEWPAHETRPPRPASTTEDDIVDADIVPDAPAAMTTGVKGLPPAPEKYTARPGTSRPTSTGTEGNSVSTPASKPSGQGNLASQHRTDITFDGYLVEMANIAIKATSDQEHAEALTEVLGKVADVLREMAADLVGDHNISTAVTDLITDLADSAARMKTQAQRCAEQCGLAKDAAWLAATLVSRIYSKDMAAKEDAGLKHASAAAHHD</sequence>
<protein>
    <submittedName>
        <fullName evidence="2">ATP/GTP-binding protein</fullName>
    </submittedName>
</protein>
<evidence type="ECO:0000313" key="2">
    <source>
        <dbReference type="EMBL" id="NEA14136.1"/>
    </source>
</evidence>
<dbReference type="AlphaFoldDB" id="A0A6N9TX07"/>
<feature type="compositionally biased region" description="Low complexity" evidence="1">
    <location>
        <begin position="64"/>
        <end position="73"/>
    </location>
</feature>
<dbReference type="EMBL" id="JAAGLQ010000022">
    <property type="protein sequence ID" value="NEA14136.1"/>
    <property type="molecule type" value="Genomic_DNA"/>
</dbReference>
<organism evidence="2 3">
    <name type="scientific">Streptomyces halstedii</name>
    <dbReference type="NCBI Taxonomy" id="1944"/>
    <lineage>
        <taxon>Bacteria</taxon>
        <taxon>Bacillati</taxon>
        <taxon>Actinomycetota</taxon>
        <taxon>Actinomycetes</taxon>
        <taxon>Kitasatosporales</taxon>
        <taxon>Streptomycetaceae</taxon>
        <taxon>Streptomyces</taxon>
    </lineage>
</organism>
<dbReference type="Proteomes" id="UP000471293">
    <property type="component" value="Unassembled WGS sequence"/>
</dbReference>
<reference evidence="2 3" key="1">
    <citation type="submission" date="2020-01" db="EMBL/GenBank/DDBJ databases">
        <title>Insect and environment-associated Actinomycetes.</title>
        <authorList>
            <person name="Currrie C."/>
            <person name="Chevrette M."/>
            <person name="Carlson C."/>
            <person name="Stubbendieck R."/>
            <person name="Wendt-Pienkowski E."/>
        </authorList>
    </citation>
    <scope>NUCLEOTIDE SEQUENCE [LARGE SCALE GENOMIC DNA]</scope>
    <source>
        <strain evidence="2 3">SID11342</strain>
    </source>
</reference>
<feature type="compositionally biased region" description="Polar residues" evidence="1">
    <location>
        <begin position="95"/>
        <end position="123"/>
    </location>
</feature>
<proteinExistence type="predicted"/>
<gene>
    <name evidence="2" type="ORF">G3I29_00960</name>
</gene>
<feature type="non-terminal residue" evidence="2">
    <location>
        <position position="1"/>
    </location>
</feature>
<evidence type="ECO:0000256" key="1">
    <source>
        <dbReference type="SAM" id="MobiDB-lite"/>
    </source>
</evidence>
<name>A0A6N9TX07_STRHA</name>
<comment type="caution">
    <text evidence="2">The sequence shown here is derived from an EMBL/GenBank/DDBJ whole genome shotgun (WGS) entry which is preliminary data.</text>
</comment>
<feature type="region of interest" description="Disordered" evidence="1">
    <location>
        <begin position="1"/>
        <end position="123"/>
    </location>
</feature>